<feature type="transmembrane region" description="Helical" evidence="2">
    <location>
        <begin position="45"/>
        <end position="63"/>
    </location>
</feature>
<evidence type="ECO:0000313" key="4">
    <source>
        <dbReference type="Proteomes" id="UP001480595"/>
    </source>
</evidence>
<name>A0ABR1TPQ7_9PEZI</name>
<dbReference type="GeneID" id="92094857"/>
<keyword evidence="2" id="KW-0812">Transmembrane</keyword>
<organism evidence="3 4">
    <name type="scientific">Apiospora phragmitis</name>
    <dbReference type="NCBI Taxonomy" id="2905665"/>
    <lineage>
        <taxon>Eukaryota</taxon>
        <taxon>Fungi</taxon>
        <taxon>Dikarya</taxon>
        <taxon>Ascomycota</taxon>
        <taxon>Pezizomycotina</taxon>
        <taxon>Sordariomycetes</taxon>
        <taxon>Xylariomycetidae</taxon>
        <taxon>Amphisphaeriales</taxon>
        <taxon>Apiosporaceae</taxon>
        <taxon>Apiospora</taxon>
    </lineage>
</organism>
<keyword evidence="4" id="KW-1185">Reference proteome</keyword>
<reference evidence="3 4" key="1">
    <citation type="submission" date="2023-01" db="EMBL/GenBank/DDBJ databases">
        <title>Analysis of 21 Apiospora genomes using comparative genomics revels a genus with tremendous synthesis potential of carbohydrate active enzymes and secondary metabolites.</title>
        <authorList>
            <person name="Sorensen T."/>
        </authorList>
    </citation>
    <scope>NUCLEOTIDE SEQUENCE [LARGE SCALE GENOMIC DNA]</scope>
    <source>
        <strain evidence="3 4">CBS 135458</strain>
    </source>
</reference>
<feature type="compositionally biased region" description="Basic and acidic residues" evidence="1">
    <location>
        <begin position="544"/>
        <end position="554"/>
    </location>
</feature>
<sequence>MAANATVDADNFANNAFTNLAPLLTLFGDEVTKQFLATSMGLPDAVLLGIAPIGIMTIIVSAIRVGRSRLMNKTQTEALMATGLETPDDEEKEILSSTSANVREIWIGNRVVRQTGASKSTAFIFNQNWHTPFQEWYPNWKMRSLDKYFEERPDQIDPLITPKPTLRGRADIVSPNITLNVQGAIPDMWVVAGFAIIGLSLQALVMAIIAIVAYKWKLLRSGKVVANYGWAIGNSTRRVFFQPRTAGGGEPASIVLLQEAMTEQNIPAYAIRLIEPNVGYILSRRSPPSSRARDIIVMIGAALALGGFVCQNIGTSELQYSAGLAQLGLTLVMTLLRAWLRSKVGDPPNEIQELHRGFGACDLATKLTEYECYMPFIHLNGTDHSRYHWTMKSEVRRLFEQRGEESQHQHQHQHQTVITHLLQIHAKLAYHESDALQAAQVAESCYKAMKEIMQTIFQCESGMARSKVQMLNPLTPEPPCTPGYELVMEDDTLASPTDPDRATKALSRHVVLELMSSFFLAATTQFKTEFIVFMKDDPGYEVRHLGKHPREARRLPLGGGGTGRRRPGPS</sequence>
<feature type="region of interest" description="Disordered" evidence="1">
    <location>
        <begin position="544"/>
        <end position="570"/>
    </location>
</feature>
<dbReference type="EMBL" id="JAQQWL010000011">
    <property type="protein sequence ID" value="KAK8048655.1"/>
    <property type="molecule type" value="Genomic_DNA"/>
</dbReference>
<dbReference type="RefSeq" id="XP_066710904.1">
    <property type="nucleotide sequence ID" value="XM_066861794.1"/>
</dbReference>
<keyword evidence="2" id="KW-1133">Transmembrane helix</keyword>
<evidence type="ECO:0000256" key="1">
    <source>
        <dbReference type="SAM" id="MobiDB-lite"/>
    </source>
</evidence>
<dbReference type="Proteomes" id="UP001480595">
    <property type="component" value="Unassembled WGS sequence"/>
</dbReference>
<protein>
    <submittedName>
        <fullName evidence="3">Uncharacterized protein</fullName>
    </submittedName>
</protein>
<feature type="transmembrane region" description="Helical" evidence="2">
    <location>
        <begin position="189"/>
        <end position="214"/>
    </location>
</feature>
<accession>A0ABR1TPQ7</accession>
<proteinExistence type="predicted"/>
<gene>
    <name evidence="3" type="ORF">PG994_010385</name>
</gene>
<evidence type="ECO:0000256" key="2">
    <source>
        <dbReference type="SAM" id="Phobius"/>
    </source>
</evidence>
<keyword evidence="2" id="KW-0472">Membrane</keyword>
<comment type="caution">
    <text evidence="3">The sequence shown here is derived from an EMBL/GenBank/DDBJ whole genome shotgun (WGS) entry which is preliminary data.</text>
</comment>
<evidence type="ECO:0000313" key="3">
    <source>
        <dbReference type="EMBL" id="KAK8048655.1"/>
    </source>
</evidence>